<evidence type="ECO:0000313" key="5">
    <source>
        <dbReference type="RefSeq" id="XP_032830177.1"/>
    </source>
</evidence>
<dbReference type="RefSeq" id="XP_032830177.1">
    <property type="nucleotide sequence ID" value="XM_032974286.1"/>
</dbReference>
<evidence type="ECO:0000256" key="1">
    <source>
        <dbReference type="SAM" id="MobiDB-lite"/>
    </source>
</evidence>
<feature type="transmembrane region" description="Helical" evidence="2">
    <location>
        <begin position="185"/>
        <end position="206"/>
    </location>
</feature>
<accession>A0AAJ7U8F5</accession>
<keyword evidence="2" id="KW-1133">Transmembrane helix</keyword>
<evidence type="ECO:0000256" key="3">
    <source>
        <dbReference type="SAM" id="SignalP"/>
    </source>
</evidence>
<feature type="compositionally biased region" description="Basic and acidic residues" evidence="1">
    <location>
        <begin position="226"/>
        <end position="239"/>
    </location>
</feature>
<dbReference type="KEGG" id="pmrn:116953949"/>
<reference evidence="5" key="1">
    <citation type="submission" date="2025-08" db="UniProtKB">
        <authorList>
            <consortium name="RefSeq"/>
        </authorList>
    </citation>
    <scope>IDENTIFICATION</scope>
    <source>
        <tissue evidence="5">Sperm</tissue>
    </source>
</reference>
<dbReference type="Proteomes" id="UP001318040">
    <property type="component" value="Chromosome 53"/>
</dbReference>
<feature type="compositionally biased region" description="Basic residues" evidence="1">
    <location>
        <begin position="309"/>
        <end position="319"/>
    </location>
</feature>
<keyword evidence="4" id="KW-1185">Reference proteome</keyword>
<sequence>MYASRATMSLRTLPLVLLLLLLGPVSPALCCLRCSPLFNNVRNQLKESIPGLSMDHKKEIYKVITEIGNMEAPILFDYEDVAPVFLKKILDIIDSMRPAVLLGGIRMAKNPEKSGPKTVDVPDVLSRLMGVEGEYEKKIEEITQAPCETCARESVPAMKCGSCERVVITCSSCVSIKKTLTNPDIMRIGGGIMLSCIFLLIIGILVTSYKKDEEKDPQGGMPTEVVSHKEELKPAVHCDKTKKKRSDKSGSIHHSQHKTPKAVTSYENDGKDPQGGKLTEVLPHSEDVKSVKTHSKKKKSSGHKDSGSKHHSKSKTDKK</sequence>
<keyword evidence="2" id="KW-0472">Membrane</keyword>
<proteinExistence type="predicted"/>
<evidence type="ECO:0000313" key="4">
    <source>
        <dbReference type="Proteomes" id="UP001318040"/>
    </source>
</evidence>
<feature type="region of interest" description="Disordered" evidence="1">
    <location>
        <begin position="212"/>
        <end position="319"/>
    </location>
</feature>
<keyword evidence="3" id="KW-0732">Signal</keyword>
<feature type="signal peptide" evidence="3">
    <location>
        <begin position="1"/>
        <end position="27"/>
    </location>
</feature>
<protein>
    <submittedName>
        <fullName evidence="5">Uncharacterized protein LOC116953949</fullName>
    </submittedName>
</protein>
<dbReference type="AlphaFoldDB" id="A0AAJ7U8F5"/>
<feature type="compositionally biased region" description="Basic residues" evidence="1">
    <location>
        <begin position="291"/>
        <end position="301"/>
    </location>
</feature>
<feature type="chain" id="PRO_5042614392" evidence="3">
    <location>
        <begin position="28"/>
        <end position="319"/>
    </location>
</feature>
<evidence type="ECO:0000256" key="2">
    <source>
        <dbReference type="SAM" id="Phobius"/>
    </source>
</evidence>
<gene>
    <name evidence="5" type="primary">LOC116953949</name>
</gene>
<keyword evidence="2" id="KW-0812">Transmembrane</keyword>
<organism evidence="4 5">
    <name type="scientific">Petromyzon marinus</name>
    <name type="common">Sea lamprey</name>
    <dbReference type="NCBI Taxonomy" id="7757"/>
    <lineage>
        <taxon>Eukaryota</taxon>
        <taxon>Metazoa</taxon>
        <taxon>Chordata</taxon>
        <taxon>Craniata</taxon>
        <taxon>Vertebrata</taxon>
        <taxon>Cyclostomata</taxon>
        <taxon>Hyperoartia</taxon>
        <taxon>Petromyzontiformes</taxon>
        <taxon>Petromyzontidae</taxon>
        <taxon>Petromyzon</taxon>
    </lineage>
</organism>
<name>A0AAJ7U8F5_PETMA</name>